<dbReference type="RefSeq" id="WP_165364184.1">
    <property type="nucleotide sequence ID" value="NZ_UWOC01000210.1"/>
</dbReference>
<feature type="region of interest" description="Disordered" evidence="2">
    <location>
        <begin position="1"/>
        <end position="52"/>
    </location>
</feature>
<feature type="compositionally biased region" description="Basic and acidic residues" evidence="2">
    <location>
        <begin position="22"/>
        <end position="50"/>
    </location>
</feature>
<gene>
    <name evidence="4" type="ORF">RHODGE_RHODGE_04914</name>
</gene>
<feature type="compositionally biased region" description="Basic and acidic residues" evidence="2">
    <location>
        <begin position="1"/>
        <end position="10"/>
    </location>
</feature>
<dbReference type="InterPro" id="IPR036641">
    <property type="entry name" value="HPT_dom_sf"/>
</dbReference>
<dbReference type="GO" id="GO:0004672">
    <property type="term" value="F:protein kinase activity"/>
    <property type="evidence" value="ECO:0007669"/>
    <property type="project" value="UniProtKB-ARBA"/>
</dbReference>
<feature type="domain" description="HPt" evidence="3">
    <location>
        <begin position="78"/>
        <end position="152"/>
    </location>
</feature>
<dbReference type="GO" id="GO:0000160">
    <property type="term" value="P:phosphorelay signal transduction system"/>
    <property type="evidence" value="ECO:0007669"/>
    <property type="project" value="UniProtKB-KW"/>
</dbReference>
<keyword evidence="5" id="KW-1185">Reference proteome</keyword>
<dbReference type="CDD" id="cd00088">
    <property type="entry name" value="HPT"/>
    <property type="match status" value="1"/>
</dbReference>
<reference evidence="5" key="1">
    <citation type="submission" date="2018-10" db="EMBL/GenBank/DDBJ databases">
        <authorList>
            <person name="Peiro R."/>
            <person name="Begona"/>
            <person name="Cbmso G."/>
            <person name="Lopez M."/>
            <person name="Gonzalez S."/>
            <person name="Sacristan E."/>
            <person name="Castillo E."/>
        </authorList>
    </citation>
    <scope>NUCLEOTIDE SEQUENCE [LARGE SCALE GENOMIC DNA]</scope>
</reference>
<name>A0A447D2F8_9BRAD</name>
<evidence type="ECO:0000256" key="2">
    <source>
        <dbReference type="SAM" id="MobiDB-lite"/>
    </source>
</evidence>
<keyword evidence="1" id="KW-0902">Two-component regulatory system</keyword>
<dbReference type="Pfam" id="PF01627">
    <property type="entry name" value="Hpt"/>
    <property type="match status" value="1"/>
</dbReference>
<dbReference type="InterPro" id="IPR008207">
    <property type="entry name" value="Sig_transdc_His_kin_Hpt_dom"/>
</dbReference>
<evidence type="ECO:0000259" key="3">
    <source>
        <dbReference type="Pfam" id="PF01627"/>
    </source>
</evidence>
<dbReference type="EMBL" id="UWOC01000210">
    <property type="protein sequence ID" value="VCU11699.1"/>
    <property type="molecule type" value="Genomic_DNA"/>
</dbReference>
<dbReference type="Gene3D" id="1.20.120.160">
    <property type="entry name" value="HPT domain"/>
    <property type="match status" value="1"/>
</dbReference>
<sequence length="207" mass="22263">MTSGRKDGPRKPGKRALPKVTRFRDHEVIVPPDPLRDAWHRTGADDHDPPGNDPVAAAERALAALSGEFAGWMDSECERLDAARRAVQARGFDAETRQALHHAAHDIKGQAATFGFPDAAAAAASLCRLIERTADARRIPLVLVDQHVDAVRAIVRERDSIGAAALAAELTTRLREATDAVLRDEPGGLGDDDSIVSPPTVPRSDPR</sequence>
<dbReference type="SUPFAM" id="SSF47226">
    <property type="entry name" value="Histidine-containing phosphotransfer domain, HPT domain"/>
    <property type="match status" value="1"/>
</dbReference>
<comment type="caution">
    <text evidence="4">The sequence shown here is derived from an EMBL/GenBank/DDBJ whole genome shotgun (WGS) entry which is preliminary data.</text>
</comment>
<dbReference type="Proteomes" id="UP000289200">
    <property type="component" value="Unassembled WGS sequence"/>
</dbReference>
<dbReference type="AlphaFoldDB" id="A0A447D2F8"/>
<feature type="region of interest" description="Disordered" evidence="2">
    <location>
        <begin position="179"/>
        <end position="207"/>
    </location>
</feature>
<evidence type="ECO:0000256" key="1">
    <source>
        <dbReference type="ARBA" id="ARBA00023012"/>
    </source>
</evidence>
<accession>A0A447D2F8</accession>
<proteinExistence type="predicted"/>
<evidence type="ECO:0000313" key="5">
    <source>
        <dbReference type="Proteomes" id="UP000289200"/>
    </source>
</evidence>
<evidence type="ECO:0000313" key="4">
    <source>
        <dbReference type="EMBL" id="VCU11699.1"/>
    </source>
</evidence>
<organism evidence="4 5">
    <name type="scientific">Rhodoplanes serenus</name>
    <dbReference type="NCBI Taxonomy" id="200615"/>
    <lineage>
        <taxon>Bacteria</taxon>
        <taxon>Pseudomonadati</taxon>
        <taxon>Pseudomonadota</taxon>
        <taxon>Alphaproteobacteria</taxon>
        <taxon>Hyphomicrobiales</taxon>
        <taxon>Nitrobacteraceae</taxon>
        <taxon>Rhodoplanes</taxon>
    </lineage>
</organism>
<protein>
    <recommendedName>
        <fullName evidence="3">HPt domain-containing protein</fullName>
    </recommendedName>
</protein>